<sequence>AAGYKKQGDALGLHRSRRHLQIWGDALFGSKPFACLVTHVLAMFDLTLVDCWANLYRQGDDMKSMHHDNYQDRTPRPTVTIGISLGQARELAFQNASTNREHLVPQENGDVFAFDEPFNNLFKHGVPAARPGTAPGKRISVILWACEQEHVPRALRAKNPGMREVIPLEVDWDAWDGCGFGHLSRGSRRAQHPGDQLNLFLESLSPSTASSAAAPRALQESSGETSRGVADDFEKFKFGLIAWIRTLDRRFPKLMSVAVKLNETMSDQNGFELYCRICKYLEPEWAAASFTATLPSDYRQSMAHSAMVFSGYQRHYSAACFAPLSLSWGWLLVGLLLCALALPGVLGLFGCLILRPFTAYRYQPVADATASPASKLPCLALLRTKLRKLSTRVALAEAQAIFAKFNEQNDATWPVVPKTGAFWKPNCRWAQRYLHSQWWRFKQTKQKRKHTPAEEAAVMDRFLNKFKLRLSTFSNVPQTYSNLFDKECGYYSYRVSEVEAEASALAALPPSRLGLRLLGEIAPRGLGWTYPLQDEEWRCYAGYLPAALTTDDRRRFFEVVKAGTKWLQPTGKWGPLPLRTAWMCQAPCNCKYRYGGAEVLPESYPEWMKDIMATCMPLCGLKYPTQWPDSCNLNLYVDGQHSVGWHADNETLFQGKVQDCRIISLSLGQTRKFELKQGSVMHRLDLNDGDLCTMEGMTQKYFQHRVPKENGKGIGERINLTWRWVVQHDPDCNTAAVVKA</sequence>
<evidence type="ECO:0000256" key="1">
    <source>
        <dbReference type="SAM" id="Phobius"/>
    </source>
</evidence>
<dbReference type="Pfam" id="PF13532">
    <property type="entry name" value="2OG-FeII_Oxy_2"/>
    <property type="match status" value="2"/>
</dbReference>
<dbReference type="OrthoDB" id="545910at2759"/>
<dbReference type="PANTHER" id="PTHR31212">
    <property type="entry name" value="ALPHA-KETOGLUTARATE-DEPENDENT DIOXYGENASE ALKB HOMOLOG 3"/>
    <property type="match status" value="1"/>
</dbReference>
<keyword evidence="1" id="KW-0812">Transmembrane</keyword>
<dbReference type="Proteomes" id="UP000654075">
    <property type="component" value="Unassembled WGS sequence"/>
</dbReference>
<reference evidence="3" key="1">
    <citation type="submission" date="2021-02" db="EMBL/GenBank/DDBJ databases">
        <authorList>
            <person name="Dougan E. K."/>
            <person name="Rhodes N."/>
            <person name="Thang M."/>
            <person name="Chan C."/>
        </authorList>
    </citation>
    <scope>NUCLEOTIDE SEQUENCE</scope>
</reference>
<gene>
    <name evidence="3" type="ORF">PGLA1383_LOCUS33503</name>
</gene>
<dbReference type="PANTHER" id="PTHR31212:SF4">
    <property type="entry name" value="ALPHA-KETOGLUTARATE-DEPENDENT DIOXYGENASE ALKB HOMOLOG 3"/>
    <property type="match status" value="1"/>
</dbReference>
<dbReference type="GO" id="GO:0006307">
    <property type="term" value="P:DNA alkylation repair"/>
    <property type="evidence" value="ECO:0007669"/>
    <property type="project" value="InterPro"/>
</dbReference>
<name>A0A813FU52_POLGL</name>
<dbReference type="SUPFAM" id="SSF51197">
    <property type="entry name" value="Clavaminate synthase-like"/>
    <property type="match status" value="2"/>
</dbReference>
<feature type="domain" description="Fe2OG dioxygenase" evidence="2">
    <location>
        <begin position="627"/>
        <end position="726"/>
    </location>
</feature>
<dbReference type="PROSITE" id="PS51471">
    <property type="entry name" value="FE2OG_OXY"/>
    <property type="match status" value="2"/>
</dbReference>
<feature type="domain" description="Fe2OG dioxygenase" evidence="2">
    <location>
        <begin position="43"/>
        <end position="147"/>
    </location>
</feature>
<keyword evidence="4" id="KW-1185">Reference proteome</keyword>
<keyword evidence="1" id="KW-1133">Transmembrane helix</keyword>
<dbReference type="AlphaFoldDB" id="A0A813FU52"/>
<comment type="caution">
    <text evidence="3">The sequence shown here is derived from an EMBL/GenBank/DDBJ whole genome shotgun (WGS) entry which is preliminary data.</text>
</comment>
<dbReference type="InterPro" id="IPR032854">
    <property type="entry name" value="ALKBH3"/>
</dbReference>
<dbReference type="EMBL" id="CAJNNV010025710">
    <property type="protein sequence ID" value="CAE8615796.1"/>
    <property type="molecule type" value="Genomic_DNA"/>
</dbReference>
<proteinExistence type="predicted"/>
<accession>A0A813FU52</accession>
<evidence type="ECO:0000313" key="3">
    <source>
        <dbReference type="EMBL" id="CAE8615796.1"/>
    </source>
</evidence>
<keyword evidence="1" id="KW-0472">Membrane</keyword>
<dbReference type="InterPro" id="IPR005123">
    <property type="entry name" value="Oxoglu/Fe-dep_dioxygenase_dom"/>
</dbReference>
<organism evidence="3 4">
    <name type="scientific">Polarella glacialis</name>
    <name type="common">Dinoflagellate</name>
    <dbReference type="NCBI Taxonomy" id="89957"/>
    <lineage>
        <taxon>Eukaryota</taxon>
        <taxon>Sar</taxon>
        <taxon>Alveolata</taxon>
        <taxon>Dinophyceae</taxon>
        <taxon>Suessiales</taxon>
        <taxon>Suessiaceae</taxon>
        <taxon>Polarella</taxon>
    </lineage>
</organism>
<protein>
    <recommendedName>
        <fullName evidence="2">Fe2OG dioxygenase domain-containing protein</fullName>
    </recommendedName>
</protein>
<dbReference type="InterPro" id="IPR037151">
    <property type="entry name" value="AlkB-like_sf"/>
</dbReference>
<dbReference type="InterPro" id="IPR027450">
    <property type="entry name" value="AlkB-like"/>
</dbReference>
<dbReference type="Gene3D" id="2.60.120.590">
    <property type="entry name" value="Alpha-ketoglutarate-dependent dioxygenase AlkB-like"/>
    <property type="match status" value="2"/>
</dbReference>
<evidence type="ECO:0000313" key="4">
    <source>
        <dbReference type="Proteomes" id="UP000654075"/>
    </source>
</evidence>
<feature type="non-terminal residue" evidence="3">
    <location>
        <position position="1"/>
    </location>
</feature>
<feature type="transmembrane region" description="Helical" evidence="1">
    <location>
        <begin position="328"/>
        <end position="354"/>
    </location>
</feature>
<dbReference type="GO" id="GO:0051213">
    <property type="term" value="F:dioxygenase activity"/>
    <property type="evidence" value="ECO:0007669"/>
    <property type="project" value="InterPro"/>
</dbReference>
<evidence type="ECO:0000259" key="2">
    <source>
        <dbReference type="PROSITE" id="PS51471"/>
    </source>
</evidence>